<dbReference type="AlphaFoldDB" id="A0A368JYH5"/>
<reference evidence="2 3" key="1">
    <citation type="submission" date="2018-07" db="EMBL/GenBank/DDBJ databases">
        <title>The draft genome of Phyllobacterium salinisoli.</title>
        <authorList>
            <person name="Liu L."/>
            <person name="Li L."/>
            <person name="Zhang X."/>
            <person name="Liang L."/>
        </authorList>
    </citation>
    <scope>NUCLEOTIDE SEQUENCE [LARGE SCALE GENOMIC DNA]</scope>
    <source>
        <strain evidence="2 3">LLAN61</strain>
    </source>
</reference>
<dbReference type="OrthoDB" id="6053567at2"/>
<evidence type="ECO:0008006" key="4">
    <source>
        <dbReference type="Google" id="ProtNLM"/>
    </source>
</evidence>
<proteinExistence type="predicted"/>
<keyword evidence="1" id="KW-0732">Signal</keyword>
<dbReference type="Gene3D" id="2.160.20.20">
    <property type="match status" value="1"/>
</dbReference>
<dbReference type="InterPro" id="IPR012332">
    <property type="entry name" value="Autotransporter_pectin_lyase_C"/>
</dbReference>
<organism evidence="2 3">
    <name type="scientific">Phyllobacterium salinisoli</name>
    <dbReference type="NCBI Taxonomy" id="1899321"/>
    <lineage>
        <taxon>Bacteria</taxon>
        <taxon>Pseudomonadati</taxon>
        <taxon>Pseudomonadota</taxon>
        <taxon>Alphaproteobacteria</taxon>
        <taxon>Hyphomicrobiales</taxon>
        <taxon>Phyllobacteriaceae</taxon>
        <taxon>Phyllobacterium</taxon>
    </lineage>
</organism>
<name>A0A368JYH5_9HYPH</name>
<dbReference type="RefSeq" id="WP_147272329.1">
    <property type="nucleotide sequence ID" value="NZ_QOZG01000184.1"/>
</dbReference>
<protein>
    <recommendedName>
        <fullName evidence="4">Autotransporter outer membrane beta-barrel domain-containing protein</fullName>
    </recommendedName>
</protein>
<comment type="caution">
    <text evidence="2">The sequence shown here is derived from an EMBL/GenBank/DDBJ whole genome shotgun (WGS) entry which is preliminary data.</text>
</comment>
<feature type="non-terminal residue" evidence="2">
    <location>
        <position position="1"/>
    </location>
</feature>
<feature type="non-terminal residue" evidence="2">
    <location>
        <position position="80"/>
    </location>
</feature>
<dbReference type="InterPro" id="IPR013425">
    <property type="entry name" value="Autotrns_rpt"/>
</dbReference>
<evidence type="ECO:0000313" key="3">
    <source>
        <dbReference type="Proteomes" id="UP000253420"/>
    </source>
</evidence>
<gene>
    <name evidence="2" type="ORF">DUT91_25445</name>
</gene>
<dbReference type="InterPro" id="IPR011050">
    <property type="entry name" value="Pectin_lyase_fold/virulence"/>
</dbReference>
<dbReference type="SUPFAM" id="SSF51126">
    <property type="entry name" value="Pectin lyase-like"/>
    <property type="match status" value="1"/>
</dbReference>
<sequence length="80" mass="7664">NTYAGGTEISAGTLQLGDGGTAGSIVGDVLNDGTLTFNRSGTLTFAGKISGTGAVHQIGSGVTVLTGENTYAGGTEISAG</sequence>
<dbReference type="EMBL" id="QOZG01000184">
    <property type="protein sequence ID" value="RCS15693.1"/>
    <property type="molecule type" value="Genomic_DNA"/>
</dbReference>
<dbReference type="Pfam" id="PF12951">
    <property type="entry name" value="PATR"/>
    <property type="match status" value="2"/>
</dbReference>
<accession>A0A368JYH5</accession>
<keyword evidence="3" id="KW-1185">Reference proteome</keyword>
<dbReference type="NCBIfam" id="TIGR02601">
    <property type="entry name" value="autotrns_rpt"/>
    <property type="match status" value="2"/>
</dbReference>
<evidence type="ECO:0000313" key="2">
    <source>
        <dbReference type="EMBL" id="RCS15693.1"/>
    </source>
</evidence>
<dbReference type="Proteomes" id="UP000253420">
    <property type="component" value="Unassembled WGS sequence"/>
</dbReference>
<evidence type="ECO:0000256" key="1">
    <source>
        <dbReference type="ARBA" id="ARBA00022729"/>
    </source>
</evidence>